<dbReference type="InterPro" id="IPR051942">
    <property type="entry name" value="DENN_domain_containing_2"/>
</dbReference>
<dbReference type="InterPro" id="IPR001194">
    <property type="entry name" value="cDENN_dom"/>
</dbReference>
<evidence type="ECO:0000313" key="4">
    <source>
        <dbReference type="Proteomes" id="UP000604825"/>
    </source>
</evidence>
<feature type="domain" description="UDENN" evidence="2">
    <location>
        <begin position="292"/>
        <end position="947"/>
    </location>
</feature>
<dbReference type="EMBL" id="CAJGYO010000002">
    <property type="protein sequence ID" value="CAD6209543.1"/>
    <property type="molecule type" value="Genomic_DNA"/>
</dbReference>
<dbReference type="InterPro" id="IPR043153">
    <property type="entry name" value="DENN_C"/>
</dbReference>
<name>A0A811MMC9_9POAL</name>
<dbReference type="Proteomes" id="UP000604825">
    <property type="component" value="Unassembled WGS sequence"/>
</dbReference>
<comment type="caution">
    <text evidence="3">The sequence shown here is derived from an EMBL/GenBank/DDBJ whole genome shotgun (WGS) entry which is preliminary data.</text>
</comment>
<reference evidence="3" key="1">
    <citation type="submission" date="2020-10" db="EMBL/GenBank/DDBJ databases">
        <authorList>
            <person name="Han B."/>
            <person name="Lu T."/>
            <person name="Zhao Q."/>
            <person name="Huang X."/>
            <person name="Zhao Y."/>
        </authorList>
    </citation>
    <scope>NUCLEOTIDE SEQUENCE</scope>
</reference>
<feature type="region of interest" description="Disordered" evidence="1">
    <location>
        <begin position="1"/>
        <end position="185"/>
    </location>
</feature>
<sequence length="949" mass="104456">MEELTSGDAAAASLAQEPRGQADGEGRSPREAEAFEDAVEEASTASASPVACCGGEAAAEASSPSAWRSQGDGPSAADEAETYESPSSSSSGCAAMEGEESPSVSELREEPGRVDTGIAASPSGQRAGGAEEDENSMDTPGAGSPSMEETESCMHSAPSSPSRSASSTSSPQLPQIKQQSRHVRTGSFQRFREQMQRAWKWGPIGGGGGGERSPRELLLRTTVNIEAMANQKRQWYQARSKSQDNLQYREPTSLFEHFFVVGLHSYANVGVIEDAFAKKKAWESNVARSEIVDLRKIHYHGPIPSMEPQILFKYPPGKRAEVREADLPSFCFPEGVKARLIERTPSMSDLNEVIFGQEHLSRDDLSFIFSLKVSDNAPLYGVCLHVQEIVQKAPGILGAVSPLNPNSYKPSRFLVSAPRCYCLLTKVPFFELHYEMLNSIIAQERLDRITQFASEIALAEPVPRPVKEQDGVDGDFDSSNGIPYIDWTEYAVPVNSISGLISSSSVPSERDMSSFLFRSWEPNSSQSISASEISDSSYVREVEKEARHSFQHYEDCISGNLEPRCDSFGRASYIYDNGNTSPDLLSMHSPASRRLKRAQSVESLSLESSVKGAASDEEYEVNVKHEVIVDDEKVIGWAKAHNNEPLQIVCGYHALPLPPRGGELVFRPLEHLQPVKYSRPGLSLLGFGEAILNNALIKAETNKLNSHLAAAEEALALSIWTMATVCRSLSLESVLGLFAGVLLEKQIVVICPNLGVLSAIVLSVIPMIRPFQWQSLLLPVLPMKLIDFLDAPVPFIAGVQHKPPDIKMKGSSLVRVNVQKDQVKACSLPQLPRYKELVSNLSPLHARLSCENSLAKRHPIYKCNEVQADVAWKFLNVMRTYLESLCSDLRFHTITNVQSNNDRVSLLLKDSFIDSFPSNDRPFIKLFVETQMFSVLSDSRLYSFENERT</sequence>
<feature type="compositionally biased region" description="Basic and acidic residues" evidence="1">
    <location>
        <begin position="20"/>
        <end position="33"/>
    </location>
</feature>
<protein>
    <recommendedName>
        <fullName evidence="2">UDENN domain-containing protein</fullName>
    </recommendedName>
</protein>
<evidence type="ECO:0000259" key="2">
    <source>
        <dbReference type="PROSITE" id="PS50211"/>
    </source>
</evidence>
<feature type="compositionally biased region" description="Low complexity" evidence="1">
    <location>
        <begin position="51"/>
        <end position="63"/>
    </location>
</feature>
<dbReference type="PANTHER" id="PTHR15288:SF0">
    <property type="entry name" value="UDENN DOMAIN-CONTAINING PROTEIN"/>
    <property type="match status" value="1"/>
</dbReference>
<dbReference type="InterPro" id="IPR005113">
    <property type="entry name" value="uDENN_dom"/>
</dbReference>
<dbReference type="Pfam" id="PF02141">
    <property type="entry name" value="DENN"/>
    <property type="match status" value="1"/>
</dbReference>
<dbReference type="InterPro" id="IPR037516">
    <property type="entry name" value="Tripartite_DENN"/>
</dbReference>
<feature type="compositionally biased region" description="Low complexity" evidence="1">
    <location>
        <begin position="83"/>
        <end position="96"/>
    </location>
</feature>
<dbReference type="PROSITE" id="PS50211">
    <property type="entry name" value="DENN"/>
    <property type="match status" value="1"/>
</dbReference>
<evidence type="ECO:0000256" key="1">
    <source>
        <dbReference type="SAM" id="MobiDB-lite"/>
    </source>
</evidence>
<proteinExistence type="predicted"/>
<dbReference type="PANTHER" id="PTHR15288">
    <property type="entry name" value="DENN DOMAIN-CONTAINING PROTEIN 2"/>
    <property type="match status" value="1"/>
</dbReference>
<dbReference type="Pfam" id="PF03455">
    <property type="entry name" value="dDENN"/>
    <property type="match status" value="1"/>
</dbReference>
<dbReference type="Pfam" id="PF03456">
    <property type="entry name" value="uDENN"/>
    <property type="match status" value="1"/>
</dbReference>
<dbReference type="Gene3D" id="3.30.450.200">
    <property type="match status" value="1"/>
</dbReference>
<organism evidence="3 4">
    <name type="scientific">Miscanthus lutarioriparius</name>
    <dbReference type="NCBI Taxonomy" id="422564"/>
    <lineage>
        <taxon>Eukaryota</taxon>
        <taxon>Viridiplantae</taxon>
        <taxon>Streptophyta</taxon>
        <taxon>Embryophyta</taxon>
        <taxon>Tracheophyta</taxon>
        <taxon>Spermatophyta</taxon>
        <taxon>Magnoliopsida</taxon>
        <taxon>Liliopsida</taxon>
        <taxon>Poales</taxon>
        <taxon>Poaceae</taxon>
        <taxon>PACMAD clade</taxon>
        <taxon>Panicoideae</taxon>
        <taxon>Andropogonodae</taxon>
        <taxon>Andropogoneae</taxon>
        <taxon>Saccharinae</taxon>
        <taxon>Miscanthus</taxon>
    </lineage>
</organism>
<dbReference type="SMART" id="SM00799">
    <property type="entry name" value="DENN"/>
    <property type="match status" value="1"/>
</dbReference>
<gene>
    <name evidence="3" type="ORF">NCGR_LOCUS5748</name>
</gene>
<dbReference type="AlphaFoldDB" id="A0A811MMC9"/>
<accession>A0A811MMC9</accession>
<evidence type="ECO:0000313" key="3">
    <source>
        <dbReference type="EMBL" id="CAD6209543.1"/>
    </source>
</evidence>
<dbReference type="OrthoDB" id="6019893at2759"/>
<dbReference type="Gene3D" id="3.40.50.11500">
    <property type="match status" value="1"/>
</dbReference>
<dbReference type="InterPro" id="IPR005112">
    <property type="entry name" value="dDENN_dom"/>
</dbReference>
<keyword evidence="4" id="KW-1185">Reference proteome</keyword>
<feature type="compositionally biased region" description="Low complexity" evidence="1">
    <location>
        <begin position="156"/>
        <end position="171"/>
    </location>
</feature>